<dbReference type="RefSeq" id="WP_201373970.1">
    <property type="nucleotide sequence ID" value="NZ_BNJG01000002.1"/>
</dbReference>
<dbReference type="EMBL" id="BNJG01000002">
    <property type="protein sequence ID" value="GHO57603.1"/>
    <property type="molecule type" value="Genomic_DNA"/>
</dbReference>
<gene>
    <name evidence="1" type="ORF">KSB_60780</name>
</gene>
<proteinExistence type="predicted"/>
<comment type="caution">
    <text evidence="1">The sequence shown here is derived from an EMBL/GenBank/DDBJ whole genome shotgun (WGS) entry which is preliminary data.</text>
</comment>
<accession>A0ABQ3UY54</accession>
<name>A0ABQ3UY54_9CHLR</name>
<organism evidence="1 2">
    <name type="scientific">Ktedonobacter robiniae</name>
    <dbReference type="NCBI Taxonomy" id="2778365"/>
    <lineage>
        <taxon>Bacteria</taxon>
        <taxon>Bacillati</taxon>
        <taxon>Chloroflexota</taxon>
        <taxon>Ktedonobacteria</taxon>
        <taxon>Ktedonobacterales</taxon>
        <taxon>Ktedonobacteraceae</taxon>
        <taxon>Ktedonobacter</taxon>
    </lineage>
</organism>
<keyword evidence="2" id="KW-1185">Reference proteome</keyword>
<reference evidence="1 2" key="1">
    <citation type="journal article" date="2021" name="Int. J. Syst. Evol. Microbiol.">
        <title>Reticulibacter mediterranei gen. nov., sp. nov., within the new family Reticulibacteraceae fam. nov., and Ktedonospora formicarum gen. nov., sp. nov., Ktedonobacter robiniae sp. nov., Dictyobacter formicarum sp. nov. and Dictyobacter arantiisoli sp. nov., belonging to the class Ktedonobacteria.</title>
        <authorList>
            <person name="Yabe S."/>
            <person name="Zheng Y."/>
            <person name="Wang C.M."/>
            <person name="Sakai Y."/>
            <person name="Abe K."/>
            <person name="Yokota A."/>
            <person name="Donadio S."/>
            <person name="Cavaletti L."/>
            <person name="Monciardini P."/>
        </authorList>
    </citation>
    <scope>NUCLEOTIDE SEQUENCE [LARGE SCALE GENOMIC DNA]</scope>
    <source>
        <strain evidence="1 2">SOSP1-30</strain>
    </source>
</reference>
<evidence type="ECO:0000313" key="1">
    <source>
        <dbReference type="EMBL" id="GHO57603.1"/>
    </source>
</evidence>
<sequence>MPATKFKLTLEIDDLYGGLATLSDGTQEATIIASFPDELGTLVGPMHLLLWGASDSRCSWMYDLENTAGSFHARMKRS</sequence>
<protein>
    <submittedName>
        <fullName evidence="1">Uncharacterized protein</fullName>
    </submittedName>
</protein>
<evidence type="ECO:0000313" key="2">
    <source>
        <dbReference type="Proteomes" id="UP000654345"/>
    </source>
</evidence>
<dbReference type="Proteomes" id="UP000654345">
    <property type="component" value="Unassembled WGS sequence"/>
</dbReference>